<reference evidence="2" key="1">
    <citation type="journal article" date="2023" name="G3 (Bethesda)">
        <title>Genome assembly and association tests identify interacting loci associated with vigor, precocity, and sex in interspecific pistachio rootstocks.</title>
        <authorList>
            <person name="Palmer W."/>
            <person name="Jacygrad E."/>
            <person name="Sagayaradj S."/>
            <person name="Cavanaugh K."/>
            <person name="Han R."/>
            <person name="Bertier L."/>
            <person name="Beede B."/>
            <person name="Kafkas S."/>
            <person name="Golino D."/>
            <person name="Preece J."/>
            <person name="Michelmore R."/>
        </authorList>
    </citation>
    <scope>NUCLEOTIDE SEQUENCE [LARGE SCALE GENOMIC DNA]</scope>
</reference>
<protein>
    <submittedName>
        <fullName evidence="1">Uncharacterized protein</fullName>
    </submittedName>
</protein>
<proteinExistence type="predicted"/>
<name>A0ACC0YMB3_9ROSI</name>
<comment type="caution">
    <text evidence="1">The sequence shown here is derived from an EMBL/GenBank/DDBJ whole genome shotgun (WGS) entry which is preliminary data.</text>
</comment>
<dbReference type="EMBL" id="CM047741">
    <property type="protein sequence ID" value="KAJ0038566.1"/>
    <property type="molecule type" value="Genomic_DNA"/>
</dbReference>
<organism evidence="1 2">
    <name type="scientific">Pistacia integerrima</name>
    <dbReference type="NCBI Taxonomy" id="434235"/>
    <lineage>
        <taxon>Eukaryota</taxon>
        <taxon>Viridiplantae</taxon>
        <taxon>Streptophyta</taxon>
        <taxon>Embryophyta</taxon>
        <taxon>Tracheophyta</taxon>
        <taxon>Spermatophyta</taxon>
        <taxon>Magnoliopsida</taxon>
        <taxon>eudicotyledons</taxon>
        <taxon>Gunneridae</taxon>
        <taxon>Pentapetalae</taxon>
        <taxon>rosids</taxon>
        <taxon>malvids</taxon>
        <taxon>Sapindales</taxon>
        <taxon>Anacardiaceae</taxon>
        <taxon>Pistacia</taxon>
    </lineage>
</organism>
<evidence type="ECO:0000313" key="2">
    <source>
        <dbReference type="Proteomes" id="UP001163603"/>
    </source>
</evidence>
<keyword evidence="2" id="KW-1185">Reference proteome</keyword>
<gene>
    <name evidence="1" type="ORF">Pint_22467</name>
</gene>
<evidence type="ECO:0000313" key="1">
    <source>
        <dbReference type="EMBL" id="KAJ0038566.1"/>
    </source>
</evidence>
<dbReference type="Proteomes" id="UP001163603">
    <property type="component" value="Chromosome 6"/>
</dbReference>
<sequence>MHKRLRQLFTCVKERSSVSYAKVATAGGFCDVELIIVKATAPDDLPLPDKYVHELLKIFSVSPSSFRAFSISFTRRFTKTHSWRVALKCLILLHRLLRSLPENSPFRTELIWTRTNGYLSLNPCYFRDESSSTPEDYNGFIRSYAYLLNEALDCFALDRGASYDEETPESESLMDKMKLVGRMIEVLTQLQSLIDRVMECRPSGVAARSFIVEIAMKFIIRDSFICYTTFRREIVLVLDSLFQMPYKSCILAFGIYKKAALQANQLCEFYDWCKAMGLCGGYEYPFVDRIPQIQIQALETFLHGMWQLTDSSSSSSSSSASSNLTPQLTEDEGDKQIVVRKGTVVSTEWEKFEEDGVVPSKEEREPLIRFEDSEDDSWEDLLDASVNLPCGQSNLKDERKRTDTSV</sequence>
<accession>A0ACC0YMB3</accession>